<organism evidence="1 2">
    <name type="scientific">Triparma laevis f. longispina</name>
    <dbReference type="NCBI Taxonomy" id="1714387"/>
    <lineage>
        <taxon>Eukaryota</taxon>
        <taxon>Sar</taxon>
        <taxon>Stramenopiles</taxon>
        <taxon>Ochrophyta</taxon>
        <taxon>Bolidophyceae</taxon>
        <taxon>Parmales</taxon>
        <taxon>Triparmaceae</taxon>
        <taxon>Triparma</taxon>
    </lineage>
</organism>
<dbReference type="EMBL" id="BRXW01000229">
    <property type="protein sequence ID" value="GMI15341.1"/>
    <property type="molecule type" value="Genomic_DNA"/>
</dbReference>
<keyword evidence="2" id="KW-1185">Reference proteome</keyword>
<gene>
    <name evidence="1" type="ORF">TrLO_g10513</name>
</gene>
<evidence type="ECO:0000313" key="1">
    <source>
        <dbReference type="EMBL" id="GMI15341.1"/>
    </source>
</evidence>
<dbReference type="AlphaFoldDB" id="A0A9W7FNT7"/>
<reference evidence="2" key="1">
    <citation type="journal article" date="2023" name="Commun. Biol.">
        <title>Genome analysis of Parmales, the sister group of diatoms, reveals the evolutionary specialization of diatoms from phago-mixotrophs to photoautotrophs.</title>
        <authorList>
            <person name="Ban H."/>
            <person name="Sato S."/>
            <person name="Yoshikawa S."/>
            <person name="Yamada K."/>
            <person name="Nakamura Y."/>
            <person name="Ichinomiya M."/>
            <person name="Sato N."/>
            <person name="Blanc-Mathieu R."/>
            <person name="Endo H."/>
            <person name="Kuwata A."/>
            <person name="Ogata H."/>
        </authorList>
    </citation>
    <scope>NUCLEOTIDE SEQUENCE [LARGE SCALE GENOMIC DNA]</scope>
    <source>
        <strain evidence="2">NIES 3700</strain>
    </source>
</reference>
<dbReference type="Proteomes" id="UP001165122">
    <property type="component" value="Unassembled WGS sequence"/>
</dbReference>
<accession>A0A9W7FNT7</accession>
<evidence type="ECO:0000313" key="2">
    <source>
        <dbReference type="Proteomes" id="UP001165122"/>
    </source>
</evidence>
<comment type="caution">
    <text evidence="1">The sequence shown here is derived from an EMBL/GenBank/DDBJ whole genome shotgun (WGS) entry which is preliminary data.</text>
</comment>
<protein>
    <submittedName>
        <fullName evidence="1">Uncharacterized protein</fullName>
    </submittedName>
</protein>
<proteinExistence type="predicted"/>
<sequence length="149" mass="16732">MSPPTLLHLTPITTSLLPHLSSLSPSLTSTLVISHTSLRSQISLSTSSNLKADIKWCERNEDVIRSLGYLPQFKLPQGSTVIVLPSPPINNKDDISEYSLIKSLCIENQTNDEFERYEIILVDFSNSEEKGIEIFKHMREVDDGSIVEF</sequence>
<name>A0A9W7FNT7_9STRA</name>